<dbReference type="Proteomes" id="UP000235371">
    <property type="component" value="Unassembled WGS sequence"/>
</dbReference>
<proteinExistence type="predicted"/>
<dbReference type="OrthoDB" id="5119043at2759"/>
<sequence length="222" mass="24899">MTTTSGTLNTFGDALNNMGFWGASNINPNNMQNNCVSVSVAHMEYYSTVEDFWRDIYNAPLPDQPLNLWQIEDMIRRTQYQFRWVEFKSRTIDSQHVTAYDLLRFNFPARGDGGSTGPRGRPLALYKRRDGSGHCVTAAYELPEAVGAPGHPRVVEGEPTEFTFQDWQHGEGVDCAWDVMAADSIIIGYQAEFLGSVQEYNSAIDGRIARMQAGRGTGSYDY</sequence>
<gene>
    <name evidence="1" type="ORF">K444DRAFT_233202</name>
</gene>
<organism evidence="1 2">
    <name type="scientific">Hyaloscypha bicolor E</name>
    <dbReference type="NCBI Taxonomy" id="1095630"/>
    <lineage>
        <taxon>Eukaryota</taxon>
        <taxon>Fungi</taxon>
        <taxon>Dikarya</taxon>
        <taxon>Ascomycota</taxon>
        <taxon>Pezizomycotina</taxon>
        <taxon>Leotiomycetes</taxon>
        <taxon>Helotiales</taxon>
        <taxon>Hyaloscyphaceae</taxon>
        <taxon>Hyaloscypha</taxon>
        <taxon>Hyaloscypha bicolor</taxon>
    </lineage>
</organism>
<evidence type="ECO:0000313" key="2">
    <source>
        <dbReference type="Proteomes" id="UP000235371"/>
    </source>
</evidence>
<dbReference type="AlphaFoldDB" id="A0A2J6SL56"/>
<accession>A0A2J6SL56</accession>
<name>A0A2J6SL56_9HELO</name>
<reference evidence="1 2" key="1">
    <citation type="submission" date="2016-04" db="EMBL/GenBank/DDBJ databases">
        <title>A degradative enzymes factory behind the ericoid mycorrhizal symbiosis.</title>
        <authorList>
            <consortium name="DOE Joint Genome Institute"/>
            <person name="Martino E."/>
            <person name="Morin E."/>
            <person name="Grelet G."/>
            <person name="Kuo A."/>
            <person name="Kohler A."/>
            <person name="Daghino S."/>
            <person name="Barry K."/>
            <person name="Choi C."/>
            <person name="Cichocki N."/>
            <person name="Clum A."/>
            <person name="Copeland A."/>
            <person name="Hainaut M."/>
            <person name="Haridas S."/>
            <person name="Labutti K."/>
            <person name="Lindquist E."/>
            <person name="Lipzen A."/>
            <person name="Khouja H.-R."/>
            <person name="Murat C."/>
            <person name="Ohm R."/>
            <person name="Olson A."/>
            <person name="Spatafora J."/>
            <person name="Veneault-Fourrey C."/>
            <person name="Henrissat B."/>
            <person name="Grigoriev I."/>
            <person name="Martin F."/>
            <person name="Perotto S."/>
        </authorList>
    </citation>
    <scope>NUCLEOTIDE SEQUENCE [LARGE SCALE GENOMIC DNA]</scope>
    <source>
        <strain evidence="1 2">E</strain>
    </source>
</reference>
<dbReference type="EMBL" id="KZ613912">
    <property type="protein sequence ID" value="PMD51487.1"/>
    <property type="molecule type" value="Genomic_DNA"/>
</dbReference>
<protein>
    <submittedName>
        <fullName evidence="1">Uncharacterized protein</fullName>
    </submittedName>
</protein>
<evidence type="ECO:0000313" key="1">
    <source>
        <dbReference type="EMBL" id="PMD51487.1"/>
    </source>
</evidence>
<keyword evidence="2" id="KW-1185">Reference proteome</keyword>
<dbReference type="InParanoid" id="A0A2J6SL56"/>
<dbReference type="RefSeq" id="XP_024728391.1">
    <property type="nucleotide sequence ID" value="XM_024871245.1"/>
</dbReference>
<dbReference type="GeneID" id="36579327"/>